<evidence type="ECO:0000313" key="2">
    <source>
        <dbReference type="Proteomes" id="UP001335737"/>
    </source>
</evidence>
<proteinExistence type="predicted"/>
<name>A0ABU6KJ43_9BACI</name>
<protein>
    <submittedName>
        <fullName evidence="1">YwgA family protein</fullName>
    </submittedName>
</protein>
<organism evidence="1 2">
    <name type="scientific">Virgibacillus tibetensis</name>
    <dbReference type="NCBI Taxonomy" id="3042313"/>
    <lineage>
        <taxon>Bacteria</taxon>
        <taxon>Bacillati</taxon>
        <taxon>Bacillota</taxon>
        <taxon>Bacilli</taxon>
        <taxon>Bacillales</taxon>
        <taxon>Bacillaceae</taxon>
        <taxon>Virgibacillus</taxon>
    </lineage>
</organism>
<comment type="caution">
    <text evidence="1">The sequence shown here is derived from an EMBL/GenBank/DDBJ whole genome shotgun (WGS) entry which is preliminary data.</text>
</comment>
<accession>A0ABU6KJ43</accession>
<keyword evidence="2" id="KW-1185">Reference proteome</keyword>
<dbReference type="Proteomes" id="UP001335737">
    <property type="component" value="Unassembled WGS sequence"/>
</dbReference>
<dbReference type="EMBL" id="JARZFX010000006">
    <property type="protein sequence ID" value="MEC5424427.1"/>
    <property type="molecule type" value="Genomic_DNA"/>
</dbReference>
<dbReference type="RefSeq" id="WP_327607994.1">
    <property type="nucleotide sequence ID" value="NZ_JARZFX010000006.1"/>
</dbReference>
<evidence type="ECO:0000313" key="1">
    <source>
        <dbReference type="EMBL" id="MEC5424427.1"/>
    </source>
</evidence>
<gene>
    <name evidence="1" type="ORF">QGM71_13085</name>
</gene>
<reference evidence="1 2" key="1">
    <citation type="journal article" date="2024" name="Int. J. Syst. Evol. Microbiol.">
        <title>Virgibacillus tibetensis sp. nov., isolated from salt lake on the Tibetan Plateau of China.</title>
        <authorList>
            <person name="Phurbu D."/>
            <person name="Liu Z.-X."/>
            <person name="Wang R."/>
            <person name="Zheng Y.-Y."/>
            <person name="Liu H.-C."/>
            <person name="Zhou Y.-G."/>
            <person name="Yu Y.-J."/>
            <person name="Li A.-H."/>
        </authorList>
    </citation>
    <scope>NUCLEOTIDE SEQUENCE [LARGE SCALE GENOMIC DNA]</scope>
    <source>
        <strain evidence="1 2">C22-A2</strain>
    </source>
</reference>
<sequence>MLTNHAKLMQFFSVAKEVTGRKKLQKMIYILQKCRVPFEEKYQFHFYGPYSEELTLRVEELCNLGFIEEMKEEKSNYYQYNYTITADGQEFLNQFPLNLPDFSQQVELMKGKNSRFLELVATMLFFEDLRLQEVVEKVHLLKPKQNYTMEEIREAVDFIEKMKPNQMHENRQPPMLQ</sequence>